<protein>
    <submittedName>
        <fullName evidence="1">Uncharacterized protein</fullName>
    </submittedName>
</protein>
<gene>
    <name evidence="1" type="ORF">DERP_003097</name>
</gene>
<proteinExistence type="predicted"/>
<keyword evidence="2" id="KW-1185">Reference proteome</keyword>
<dbReference type="EMBL" id="NJHN03000036">
    <property type="protein sequence ID" value="KAH9422421.1"/>
    <property type="molecule type" value="Genomic_DNA"/>
</dbReference>
<name>A0ABQ8JIL0_DERPT</name>
<accession>A0ABQ8JIL0</accession>
<evidence type="ECO:0000313" key="2">
    <source>
        <dbReference type="Proteomes" id="UP000887458"/>
    </source>
</evidence>
<organism evidence="1 2">
    <name type="scientific">Dermatophagoides pteronyssinus</name>
    <name type="common">European house dust mite</name>
    <dbReference type="NCBI Taxonomy" id="6956"/>
    <lineage>
        <taxon>Eukaryota</taxon>
        <taxon>Metazoa</taxon>
        <taxon>Ecdysozoa</taxon>
        <taxon>Arthropoda</taxon>
        <taxon>Chelicerata</taxon>
        <taxon>Arachnida</taxon>
        <taxon>Acari</taxon>
        <taxon>Acariformes</taxon>
        <taxon>Sarcoptiformes</taxon>
        <taxon>Astigmata</taxon>
        <taxon>Psoroptidia</taxon>
        <taxon>Analgoidea</taxon>
        <taxon>Pyroglyphidae</taxon>
        <taxon>Dermatophagoidinae</taxon>
        <taxon>Dermatophagoides</taxon>
    </lineage>
</organism>
<dbReference type="Proteomes" id="UP000887458">
    <property type="component" value="Unassembled WGS sequence"/>
</dbReference>
<sequence>MTLHNIIIPRNHCHHIFSFVVVLELNKDNGPPPIQPLSLSSGTLKLTSNLFFCLDLEQILSKWDVQTKEKNGQPGQSYNDHYEWMCRYFHRFLRFSKVKESRILKADHFCSPINADNIRKQ</sequence>
<comment type="caution">
    <text evidence="1">The sequence shown here is derived from an EMBL/GenBank/DDBJ whole genome shotgun (WGS) entry which is preliminary data.</text>
</comment>
<evidence type="ECO:0000313" key="1">
    <source>
        <dbReference type="EMBL" id="KAH9422421.1"/>
    </source>
</evidence>
<reference evidence="1 2" key="2">
    <citation type="journal article" date="2022" name="Mol. Biol. Evol.">
        <title>Comparative Genomics Reveals Insights into the Divergent Evolution of Astigmatic Mites and Household Pest Adaptations.</title>
        <authorList>
            <person name="Xiong Q."/>
            <person name="Wan A.T."/>
            <person name="Liu X."/>
            <person name="Fung C.S."/>
            <person name="Xiao X."/>
            <person name="Malainual N."/>
            <person name="Hou J."/>
            <person name="Wang L."/>
            <person name="Wang M."/>
            <person name="Yang K.Y."/>
            <person name="Cui Y."/>
            <person name="Leung E.L."/>
            <person name="Nong W."/>
            <person name="Shin S.K."/>
            <person name="Au S.W."/>
            <person name="Jeong K.Y."/>
            <person name="Chew F.T."/>
            <person name="Hui J.H."/>
            <person name="Leung T.F."/>
            <person name="Tungtrongchitr A."/>
            <person name="Zhong N."/>
            <person name="Liu Z."/>
            <person name="Tsui S.K."/>
        </authorList>
    </citation>
    <scope>NUCLEOTIDE SEQUENCE [LARGE SCALE GENOMIC DNA]</scope>
    <source>
        <strain evidence="1">Derp</strain>
    </source>
</reference>
<reference evidence="1 2" key="1">
    <citation type="journal article" date="2018" name="J. Allergy Clin. Immunol.">
        <title>High-quality assembly of Dermatophagoides pteronyssinus genome and transcriptome reveals a wide range of novel allergens.</title>
        <authorList>
            <person name="Liu X.Y."/>
            <person name="Yang K.Y."/>
            <person name="Wang M.Q."/>
            <person name="Kwok J.S."/>
            <person name="Zeng X."/>
            <person name="Yang Z."/>
            <person name="Xiao X.J."/>
            <person name="Lau C.P."/>
            <person name="Li Y."/>
            <person name="Huang Z.M."/>
            <person name="Ba J.G."/>
            <person name="Yim A.K."/>
            <person name="Ouyang C.Y."/>
            <person name="Ngai S.M."/>
            <person name="Chan T.F."/>
            <person name="Leung E.L."/>
            <person name="Liu L."/>
            <person name="Liu Z.G."/>
            <person name="Tsui S.K."/>
        </authorList>
    </citation>
    <scope>NUCLEOTIDE SEQUENCE [LARGE SCALE GENOMIC DNA]</scope>
    <source>
        <strain evidence="1">Derp</strain>
    </source>
</reference>